<dbReference type="SFLD" id="SFLDS00036">
    <property type="entry name" value="Aromatic_Prenyltransferase"/>
    <property type="match status" value="1"/>
</dbReference>
<dbReference type="AlphaFoldDB" id="A0AAD6ZKL2"/>
<dbReference type="SFLD" id="SFLDG01162">
    <property type="entry name" value="I"/>
    <property type="match status" value="1"/>
</dbReference>
<comment type="similarity">
    <text evidence="1">Belongs to the tryptophan dimethylallyltransferase family.</text>
</comment>
<keyword evidence="5" id="KW-1185">Reference proteome</keyword>
<keyword evidence="3" id="KW-0732">Signal</keyword>
<dbReference type="Proteomes" id="UP001218218">
    <property type="component" value="Unassembled WGS sequence"/>
</dbReference>
<accession>A0AAD6ZKL2</accession>
<proteinExistence type="inferred from homology"/>
<protein>
    <submittedName>
        <fullName evidence="4">Tryptophan dimethylallyltransferase-domain-containing protein</fullName>
    </submittedName>
</protein>
<evidence type="ECO:0000313" key="5">
    <source>
        <dbReference type="Proteomes" id="UP001218218"/>
    </source>
</evidence>
<evidence type="ECO:0000256" key="1">
    <source>
        <dbReference type="ARBA" id="ARBA00010209"/>
    </source>
</evidence>
<dbReference type="InterPro" id="IPR033964">
    <property type="entry name" value="ABBA"/>
</dbReference>
<evidence type="ECO:0000313" key="4">
    <source>
        <dbReference type="EMBL" id="KAJ7326163.1"/>
    </source>
</evidence>
<dbReference type="EMBL" id="JARIHO010000042">
    <property type="protein sequence ID" value="KAJ7326163.1"/>
    <property type="molecule type" value="Genomic_DNA"/>
</dbReference>
<comment type="caution">
    <text evidence="4">The sequence shown here is derived from an EMBL/GenBank/DDBJ whole genome shotgun (WGS) entry which is preliminary data.</text>
</comment>
<feature type="signal peptide" evidence="3">
    <location>
        <begin position="1"/>
        <end position="23"/>
    </location>
</feature>
<dbReference type="CDD" id="cd13929">
    <property type="entry name" value="PT-DMATS_CymD"/>
    <property type="match status" value="1"/>
</dbReference>
<dbReference type="GO" id="GO:0009820">
    <property type="term" value="P:alkaloid metabolic process"/>
    <property type="evidence" value="ECO:0007669"/>
    <property type="project" value="InterPro"/>
</dbReference>
<name>A0AAD6ZKL2_9AGAR</name>
<evidence type="ECO:0000256" key="2">
    <source>
        <dbReference type="ARBA" id="ARBA00022679"/>
    </source>
</evidence>
<keyword evidence="2" id="KW-0808">Transferase</keyword>
<gene>
    <name evidence="4" type="ORF">DFH08DRAFT_752047</name>
</gene>
<dbReference type="PANTHER" id="PTHR40627">
    <property type="entry name" value="INDOLE PRENYLTRANSFERASE TDIB-RELATED"/>
    <property type="match status" value="1"/>
</dbReference>
<reference evidence="4" key="1">
    <citation type="submission" date="2023-03" db="EMBL/GenBank/DDBJ databases">
        <title>Massive genome expansion in bonnet fungi (Mycena s.s.) driven by repeated elements and novel gene families across ecological guilds.</title>
        <authorList>
            <consortium name="Lawrence Berkeley National Laboratory"/>
            <person name="Harder C.B."/>
            <person name="Miyauchi S."/>
            <person name="Viragh M."/>
            <person name="Kuo A."/>
            <person name="Thoen E."/>
            <person name="Andreopoulos B."/>
            <person name="Lu D."/>
            <person name="Skrede I."/>
            <person name="Drula E."/>
            <person name="Henrissat B."/>
            <person name="Morin E."/>
            <person name="Kohler A."/>
            <person name="Barry K."/>
            <person name="LaButti K."/>
            <person name="Morin E."/>
            <person name="Salamov A."/>
            <person name="Lipzen A."/>
            <person name="Mereny Z."/>
            <person name="Hegedus B."/>
            <person name="Baldrian P."/>
            <person name="Stursova M."/>
            <person name="Weitz H."/>
            <person name="Taylor A."/>
            <person name="Grigoriev I.V."/>
            <person name="Nagy L.G."/>
            <person name="Martin F."/>
            <person name="Kauserud H."/>
        </authorList>
    </citation>
    <scope>NUCLEOTIDE SEQUENCE</scope>
    <source>
        <strain evidence="4">CBHHK002</strain>
    </source>
</reference>
<sequence>MPTPTHLAALLLSWVIRTRVLLSKYSAKQHNYAVDDSVKPRATFWREGARSLSYLLARASYPDELRQEYLAFFNDKLAPLFGPSPAEFSGSTPSSFISDDHTPFEFIWAIGRKGNMSVRFAFEPLSPFNGSSLPPRKSMPSLDILRGMPSLDLTWSNICRRTLLFDPPCPSENRVHFQHSSQFFLGGDFETHANTIVGKVYFLPHVRAALEGVSDFSLVNNCISDLGVEDCWGLASSYFDSIPESNRPTIAMVAVDCLEPAKNRAKVYIRTQNSSFNDIVELLTLGGRISDEHVAQTVSAMRHLWRLFFPGVADDTPLSSKRGPEYYPTGFLIYYEMSLGRAVLVPKVYIPVRHYCDSDSQIATALSRYFKDVGLDEVGERYHADLKQMFMHRDLATRTGVHTYVGICTKDSDGPMIYNYLSPEAFAPERHTSHI</sequence>
<organism evidence="4 5">
    <name type="scientific">Mycena albidolilacea</name>
    <dbReference type="NCBI Taxonomy" id="1033008"/>
    <lineage>
        <taxon>Eukaryota</taxon>
        <taxon>Fungi</taxon>
        <taxon>Dikarya</taxon>
        <taxon>Basidiomycota</taxon>
        <taxon>Agaricomycotina</taxon>
        <taxon>Agaricomycetes</taxon>
        <taxon>Agaricomycetidae</taxon>
        <taxon>Agaricales</taxon>
        <taxon>Marasmiineae</taxon>
        <taxon>Mycenaceae</taxon>
        <taxon>Mycena</taxon>
    </lineage>
</organism>
<dbReference type="NCBIfam" id="TIGR03429">
    <property type="entry name" value="arom_pren_DMATS"/>
    <property type="match status" value="1"/>
</dbReference>
<feature type="chain" id="PRO_5042044108" evidence="3">
    <location>
        <begin position="24"/>
        <end position="435"/>
    </location>
</feature>
<dbReference type="Pfam" id="PF11991">
    <property type="entry name" value="Trp_DMAT"/>
    <property type="match status" value="1"/>
</dbReference>
<evidence type="ECO:0000256" key="3">
    <source>
        <dbReference type="SAM" id="SignalP"/>
    </source>
</evidence>
<dbReference type="PANTHER" id="PTHR40627:SF4">
    <property type="entry name" value="PRENYLTRANSFERASE ASQH1-RELATED"/>
    <property type="match status" value="1"/>
</dbReference>
<dbReference type="GO" id="GO:0016765">
    <property type="term" value="F:transferase activity, transferring alkyl or aryl (other than methyl) groups"/>
    <property type="evidence" value="ECO:0007669"/>
    <property type="project" value="InterPro"/>
</dbReference>
<dbReference type="InterPro" id="IPR017795">
    <property type="entry name" value="ABBA_NscD-like"/>
</dbReference>